<reference evidence="1 2" key="2">
    <citation type="journal article" date="2013" name="Genome Announc.">
        <title>Genome Sequence of Growth-Improving Paenibacillus mucilaginosus Strain KNP414.</title>
        <authorList>
            <person name="Lu J.J."/>
            <person name="Wang J.F."/>
            <person name="Hu X.F."/>
        </authorList>
    </citation>
    <scope>NUCLEOTIDE SEQUENCE [LARGE SCALE GENOMIC DNA]</scope>
    <source>
        <strain evidence="1 2">KNP414</strain>
    </source>
</reference>
<evidence type="ECO:0000313" key="2">
    <source>
        <dbReference type="Proteomes" id="UP000006620"/>
    </source>
</evidence>
<proteinExistence type="predicted"/>
<dbReference type="EMBL" id="CP002869">
    <property type="protein sequence ID" value="AEI45136.1"/>
    <property type="molecule type" value="Genomic_DNA"/>
</dbReference>
<dbReference type="Proteomes" id="UP000006620">
    <property type="component" value="Chromosome"/>
</dbReference>
<accession>F8F7B1</accession>
<evidence type="ECO:0008006" key="3">
    <source>
        <dbReference type="Google" id="ProtNLM"/>
    </source>
</evidence>
<organism evidence="1 2">
    <name type="scientific">Paenibacillus mucilaginosus (strain KNP414)</name>
    <dbReference type="NCBI Taxonomy" id="1036673"/>
    <lineage>
        <taxon>Bacteria</taxon>
        <taxon>Bacillati</taxon>
        <taxon>Bacillota</taxon>
        <taxon>Bacilli</taxon>
        <taxon>Bacillales</taxon>
        <taxon>Paenibacillaceae</taxon>
        <taxon>Paenibacillus</taxon>
    </lineage>
</organism>
<dbReference type="KEGG" id="pms:KNP414_06615"/>
<dbReference type="RefSeq" id="WP_013920280.1">
    <property type="nucleotide sequence ID" value="NC_015690.1"/>
</dbReference>
<name>F8F7B1_PAEMK</name>
<gene>
    <name evidence="1" type="ordered locus">KNP414_06615</name>
</gene>
<dbReference type="PATRIC" id="fig|1036673.3.peg.6165"/>
<reference evidence="2" key="1">
    <citation type="submission" date="2011-06" db="EMBL/GenBank/DDBJ databases">
        <title>Complete genome sequence of Paenibacillus mucilaginosus KNP414.</title>
        <authorList>
            <person name="Wang J."/>
            <person name="Hu S."/>
            <person name="Hu X."/>
            <person name="Zhang B."/>
            <person name="Dong D."/>
            <person name="Zhang S."/>
            <person name="Zhao K."/>
            <person name="Wu D."/>
        </authorList>
    </citation>
    <scope>NUCLEOTIDE SEQUENCE [LARGE SCALE GENOMIC DNA]</scope>
    <source>
        <strain evidence="2">KNP414</strain>
    </source>
</reference>
<evidence type="ECO:0000313" key="1">
    <source>
        <dbReference type="EMBL" id="AEI45136.1"/>
    </source>
</evidence>
<dbReference type="AlphaFoldDB" id="F8F7B1"/>
<dbReference type="HOGENOM" id="CLU_2586397_0_0_9"/>
<protein>
    <recommendedName>
        <fullName evidence="3">Spo0E like sporulation regulatory protein</fullName>
    </recommendedName>
</protein>
<sequence>MNLEKAEQILSENNRRIEQLLTTFGLRLSDPIIVELSQEMDAAVLYLQKLVTPSRPGKKCGSVRPGCWHFTSPLEAAEVG</sequence>